<dbReference type="GeneID" id="93797203"/>
<accession>A0A175Y4N0</accession>
<evidence type="ECO:0000313" key="1">
    <source>
        <dbReference type="EMBL" id="KZB95521.1"/>
    </source>
</evidence>
<dbReference type="Proteomes" id="UP000078460">
    <property type="component" value="Unassembled WGS sequence"/>
</dbReference>
<keyword evidence="2" id="KW-1185">Reference proteome</keyword>
<dbReference type="KEGG" id="smy:BJP26_02405"/>
<dbReference type="Pfam" id="PF09965">
    <property type="entry name" value="DUF2199"/>
    <property type="match status" value="1"/>
</dbReference>
<dbReference type="AlphaFoldDB" id="A0A175Y4N0"/>
<reference evidence="1" key="1">
    <citation type="submission" date="2016-03" db="EMBL/GenBank/DDBJ databases">
        <title>Sphingomonas melonis TY, whole genome shotgun sequencing.</title>
        <authorList>
            <person name="Wang H."/>
            <person name="Zhu P."/>
        </authorList>
    </citation>
    <scope>NUCLEOTIDE SEQUENCE [LARGE SCALE GENOMIC DNA]</scope>
    <source>
        <strain evidence="1">TY</strain>
    </source>
</reference>
<dbReference type="InterPro" id="IPR018697">
    <property type="entry name" value="DUF2199"/>
</dbReference>
<dbReference type="OrthoDB" id="4404538at2"/>
<protein>
    <submittedName>
        <fullName evidence="1">Uncharacterized protein</fullName>
    </submittedName>
</protein>
<evidence type="ECO:0000313" key="2">
    <source>
        <dbReference type="Proteomes" id="UP000078460"/>
    </source>
</evidence>
<dbReference type="EMBL" id="LQCK02000012">
    <property type="protein sequence ID" value="KZB95521.1"/>
    <property type="molecule type" value="Genomic_DNA"/>
</dbReference>
<dbReference type="RefSeq" id="WP_017980370.1">
    <property type="nucleotide sequence ID" value="NZ_CP017578.1"/>
</dbReference>
<organism evidence="1 2">
    <name type="scientific">Sphingomonas melonis TY</name>
    <dbReference type="NCBI Taxonomy" id="621456"/>
    <lineage>
        <taxon>Bacteria</taxon>
        <taxon>Pseudomonadati</taxon>
        <taxon>Pseudomonadota</taxon>
        <taxon>Alphaproteobacteria</taxon>
        <taxon>Sphingomonadales</taxon>
        <taxon>Sphingomonadaceae</taxon>
        <taxon>Sphingomonas</taxon>
    </lineage>
</organism>
<name>A0A175Y4N0_9SPHN</name>
<sequence length="188" mass="21583">MRWFGRRRSDKPKTLADLSYECWQCEIEHRGMFHLACHTPDHWEGDKTRESNAALRLDADFLSEDFCVIGGEHFFVRCVVEVPVIGSAEKFGYGVWSTLSRANLEKYVAGFDKDRPDDLGPWWGWFANNLKTWPDTRDTGCWVHPQLDRQRPVIVLDDPNHPLSIAQDEGISVERLLAIYAANGHGPK</sequence>
<proteinExistence type="predicted"/>
<gene>
    <name evidence="1" type="ORF">AVM11_04420</name>
</gene>
<comment type="caution">
    <text evidence="1">The sequence shown here is derived from an EMBL/GenBank/DDBJ whole genome shotgun (WGS) entry which is preliminary data.</text>
</comment>